<gene>
    <name evidence="7" type="ORF">LLUT_LOCUS28151</name>
</gene>
<evidence type="ECO:0000256" key="5">
    <source>
        <dbReference type="SAM" id="MobiDB-lite"/>
    </source>
</evidence>
<dbReference type="InterPro" id="IPR038214">
    <property type="entry name" value="WPP_sf"/>
</dbReference>
<evidence type="ECO:0000256" key="3">
    <source>
        <dbReference type="ARBA" id="ARBA00022490"/>
    </source>
</evidence>
<dbReference type="Gene3D" id="1.10.246.200">
    <property type="entry name" value="WPP domain"/>
    <property type="match status" value="1"/>
</dbReference>
<keyword evidence="3" id="KW-0963">Cytoplasm</keyword>
<organism evidence="7 8">
    <name type="scientific">Lupinus luteus</name>
    <name type="common">European yellow lupine</name>
    <dbReference type="NCBI Taxonomy" id="3873"/>
    <lineage>
        <taxon>Eukaryota</taxon>
        <taxon>Viridiplantae</taxon>
        <taxon>Streptophyta</taxon>
        <taxon>Embryophyta</taxon>
        <taxon>Tracheophyta</taxon>
        <taxon>Spermatophyta</taxon>
        <taxon>Magnoliopsida</taxon>
        <taxon>eudicotyledons</taxon>
        <taxon>Gunneridae</taxon>
        <taxon>Pentapetalae</taxon>
        <taxon>rosids</taxon>
        <taxon>fabids</taxon>
        <taxon>Fabales</taxon>
        <taxon>Fabaceae</taxon>
        <taxon>Papilionoideae</taxon>
        <taxon>50 kb inversion clade</taxon>
        <taxon>genistoids sensu lato</taxon>
        <taxon>core genistoids</taxon>
        <taxon>Genisteae</taxon>
        <taxon>Lupinus</taxon>
    </lineage>
</organism>
<dbReference type="GO" id="GO:0048527">
    <property type="term" value="P:lateral root development"/>
    <property type="evidence" value="ECO:0007669"/>
    <property type="project" value="InterPro"/>
</dbReference>
<dbReference type="Pfam" id="PF13943">
    <property type="entry name" value="WPP"/>
    <property type="match status" value="1"/>
</dbReference>
<protein>
    <recommendedName>
        <fullName evidence="6">WPP domain-containing protein</fullName>
    </recommendedName>
</protein>
<evidence type="ECO:0000313" key="8">
    <source>
        <dbReference type="Proteomes" id="UP001497480"/>
    </source>
</evidence>
<keyword evidence="4" id="KW-0539">Nucleus</keyword>
<feature type="region of interest" description="Disordered" evidence="5">
    <location>
        <begin position="1"/>
        <end position="41"/>
    </location>
</feature>
<feature type="domain" description="WPP" evidence="6">
    <location>
        <begin position="35"/>
        <end position="122"/>
    </location>
</feature>
<proteinExistence type="predicted"/>
<feature type="region of interest" description="Disordered" evidence="5">
    <location>
        <begin position="119"/>
        <end position="153"/>
    </location>
</feature>
<dbReference type="GO" id="GO:0005737">
    <property type="term" value="C:cytoplasm"/>
    <property type="evidence" value="ECO:0007669"/>
    <property type="project" value="UniProtKB-SubCell"/>
</dbReference>
<feature type="compositionally biased region" description="Low complexity" evidence="5">
    <location>
        <begin position="20"/>
        <end position="34"/>
    </location>
</feature>
<evidence type="ECO:0000256" key="4">
    <source>
        <dbReference type="ARBA" id="ARBA00023242"/>
    </source>
</evidence>
<dbReference type="InterPro" id="IPR025265">
    <property type="entry name" value="WPP_dom"/>
</dbReference>
<dbReference type="Proteomes" id="UP001497480">
    <property type="component" value="Unassembled WGS sequence"/>
</dbReference>
<name>A0AAV1Y187_LUPLU</name>
<reference evidence="7 8" key="1">
    <citation type="submission" date="2024-03" db="EMBL/GenBank/DDBJ databases">
        <authorList>
            <person name="Martinez-Hernandez J."/>
        </authorList>
    </citation>
    <scope>NUCLEOTIDE SEQUENCE [LARGE SCALE GENOMIC DNA]</scope>
</reference>
<dbReference type="InterPro" id="IPR044692">
    <property type="entry name" value="WPP1/2/3"/>
</dbReference>
<dbReference type="GO" id="GO:0000278">
    <property type="term" value="P:mitotic cell cycle"/>
    <property type="evidence" value="ECO:0007669"/>
    <property type="project" value="InterPro"/>
</dbReference>
<keyword evidence="8" id="KW-1185">Reference proteome</keyword>
<dbReference type="EMBL" id="CAXHTB010000020">
    <property type="protein sequence ID" value="CAL0327091.1"/>
    <property type="molecule type" value="Genomic_DNA"/>
</dbReference>
<comment type="caution">
    <text evidence="7">The sequence shown here is derived from an EMBL/GenBank/DDBJ whole genome shotgun (WGS) entry which is preliminary data.</text>
</comment>
<evidence type="ECO:0000256" key="1">
    <source>
        <dbReference type="ARBA" id="ARBA00004123"/>
    </source>
</evidence>
<dbReference type="PANTHER" id="PTHR34362:SF1">
    <property type="entry name" value="WPP DOMAIN-CONTAINING PROTEIN 1-RELATED"/>
    <property type="match status" value="1"/>
</dbReference>
<dbReference type="GO" id="GO:0005634">
    <property type="term" value="C:nucleus"/>
    <property type="evidence" value="ECO:0007669"/>
    <property type="project" value="UniProtKB-SubCell"/>
</dbReference>
<evidence type="ECO:0000256" key="2">
    <source>
        <dbReference type="ARBA" id="ARBA00004496"/>
    </source>
</evidence>
<dbReference type="PANTHER" id="PTHR34362">
    <property type="entry name" value="WPP DOMAIN-CONTAINING PROTEIN 1-RELATED"/>
    <property type="match status" value="1"/>
</dbReference>
<evidence type="ECO:0000259" key="6">
    <source>
        <dbReference type="Pfam" id="PF13943"/>
    </source>
</evidence>
<evidence type="ECO:0000313" key="7">
    <source>
        <dbReference type="EMBL" id="CAL0327091.1"/>
    </source>
</evidence>
<comment type="subcellular location">
    <subcellularLocation>
        <location evidence="2">Cytoplasm</location>
    </subcellularLocation>
    <subcellularLocation>
        <location evidence="1">Nucleus</location>
    </subcellularLocation>
</comment>
<dbReference type="AlphaFoldDB" id="A0AAV1Y187"/>
<sequence length="153" mass="16311">MSDPEITPALSSEAESSIEPPQNNQHHQPTTTTTFTIWPPSQRTRDAVINRLIQTLSTPSILSKRYGTLSSEESSTVAVQIEDEAFAAASAASEEDGIEILQLYSKEISTRMMDTVKARGTTPSTAVDNGVADSDDNPSSAEESVIIAPESGA</sequence>
<accession>A0AAV1Y187</accession>